<keyword evidence="2" id="KW-0813">Transport</keyword>
<dbReference type="CDD" id="cd00130">
    <property type="entry name" value="PAS"/>
    <property type="match status" value="1"/>
</dbReference>
<feature type="compositionally biased region" description="Basic and acidic residues" evidence="16">
    <location>
        <begin position="933"/>
        <end position="944"/>
    </location>
</feature>
<gene>
    <name evidence="20" type="primary">KCNH5</name>
    <name evidence="20" type="synonym">LOC115356708</name>
</gene>
<dbReference type="GO" id="GO:0042391">
    <property type="term" value="P:regulation of membrane potential"/>
    <property type="evidence" value="ECO:0007669"/>
    <property type="project" value="TreeGrafter"/>
</dbReference>
<accession>A0A668AY32</accession>
<keyword evidence="5 17" id="KW-0812">Transmembrane</keyword>
<dbReference type="InterPro" id="IPR035965">
    <property type="entry name" value="PAS-like_dom_sf"/>
</dbReference>
<feature type="domain" description="Cyclic nucleotide-binding" evidence="18">
    <location>
        <begin position="582"/>
        <end position="682"/>
    </location>
</feature>
<evidence type="ECO:0000256" key="5">
    <source>
        <dbReference type="ARBA" id="ARBA00022692"/>
    </source>
</evidence>
<feature type="compositionally biased region" description="Polar residues" evidence="16">
    <location>
        <begin position="896"/>
        <end position="909"/>
    </location>
</feature>
<dbReference type="OrthoDB" id="447251at2759"/>
<dbReference type="SMART" id="SM00100">
    <property type="entry name" value="cNMP"/>
    <property type="match status" value="1"/>
</dbReference>
<evidence type="ECO:0000256" key="4">
    <source>
        <dbReference type="ARBA" id="ARBA00022553"/>
    </source>
</evidence>
<keyword evidence="10 17" id="KW-1133">Transmembrane helix</keyword>
<dbReference type="GO" id="GO:0005516">
    <property type="term" value="F:calmodulin binding"/>
    <property type="evidence" value="ECO:0007669"/>
    <property type="project" value="UniProtKB-KW"/>
</dbReference>
<evidence type="ECO:0000256" key="13">
    <source>
        <dbReference type="ARBA" id="ARBA00023180"/>
    </source>
</evidence>
<evidence type="ECO:0000256" key="3">
    <source>
        <dbReference type="ARBA" id="ARBA00022538"/>
    </source>
</evidence>
<evidence type="ECO:0000259" key="18">
    <source>
        <dbReference type="PROSITE" id="PS50042"/>
    </source>
</evidence>
<evidence type="ECO:0000256" key="8">
    <source>
        <dbReference type="ARBA" id="ARBA00022882"/>
    </source>
</evidence>
<evidence type="ECO:0000259" key="19">
    <source>
        <dbReference type="PROSITE" id="PS50113"/>
    </source>
</evidence>
<dbReference type="SUPFAM" id="SSF55785">
    <property type="entry name" value="PYP-like sensor domain (PAS domain)"/>
    <property type="match status" value="1"/>
</dbReference>
<dbReference type="GeneTree" id="ENSGT00940000156540"/>
<comment type="catalytic activity">
    <reaction evidence="15">
        <text>K(+)(in) = K(+)(out)</text>
        <dbReference type="Rhea" id="RHEA:29463"/>
        <dbReference type="ChEBI" id="CHEBI:29103"/>
    </reaction>
</comment>
<keyword evidence="13" id="KW-0325">Glycoprotein</keyword>
<keyword evidence="3" id="KW-0633">Potassium transport</keyword>
<protein>
    <submittedName>
        <fullName evidence="20">Potassium voltage-gated channel, subfamily H (eag-related), member 5a</fullName>
    </submittedName>
</protein>
<keyword evidence="21" id="KW-1185">Reference proteome</keyword>
<reference evidence="20" key="1">
    <citation type="submission" date="2019-06" db="EMBL/GenBank/DDBJ databases">
        <authorList>
            <consortium name="Wellcome Sanger Institute Data Sharing"/>
        </authorList>
    </citation>
    <scope>NUCLEOTIDE SEQUENCE [LARGE SCALE GENOMIC DNA]</scope>
</reference>
<dbReference type="FunFam" id="2.60.120.10:FF:000009">
    <property type="entry name" value="Potassium voltage-gated channel subfamily H member 1"/>
    <property type="match status" value="1"/>
</dbReference>
<dbReference type="SUPFAM" id="SSF81324">
    <property type="entry name" value="Voltage-gated potassium channels"/>
    <property type="match status" value="1"/>
</dbReference>
<dbReference type="PANTHER" id="PTHR10217:SF533">
    <property type="entry name" value="POTASSIUM VOLTAGE-GATED CHANNEL SUBFAMILY H MEMBER 5"/>
    <property type="match status" value="1"/>
</dbReference>
<evidence type="ECO:0000256" key="9">
    <source>
        <dbReference type="ARBA" id="ARBA00022958"/>
    </source>
</evidence>
<dbReference type="InterPro" id="IPR000595">
    <property type="entry name" value="cNMP-bd_dom"/>
</dbReference>
<evidence type="ECO:0000256" key="10">
    <source>
        <dbReference type="ARBA" id="ARBA00022989"/>
    </source>
</evidence>
<evidence type="ECO:0000256" key="17">
    <source>
        <dbReference type="SAM" id="Phobius"/>
    </source>
</evidence>
<reference evidence="20" key="3">
    <citation type="submission" date="2025-09" db="UniProtKB">
        <authorList>
            <consortium name="Ensembl"/>
        </authorList>
    </citation>
    <scope>IDENTIFICATION</scope>
</reference>
<dbReference type="CDD" id="cd00038">
    <property type="entry name" value="CAP_ED"/>
    <property type="match status" value="1"/>
</dbReference>
<dbReference type="InterPro" id="IPR014710">
    <property type="entry name" value="RmlC-like_jellyroll"/>
</dbReference>
<dbReference type="SUPFAM" id="SSF51206">
    <property type="entry name" value="cAMP-binding domain-like"/>
    <property type="match status" value="1"/>
</dbReference>
<dbReference type="InterPro" id="IPR005821">
    <property type="entry name" value="Ion_trans_dom"/>
</dbReference>
<feature type="compositionally biased region" description="Basic and acidic residues" evidence="16">
    <location>
        <begin position="884"/>
        <end position="894"/>
    </location>
</feature>
<feature type="transmembrane region" description="Helical" evidence="17">
    <location>
        <begin position="219"/>
        <end position="238"/>
    </location>
</feature>
<dbReference type="NCBIfam" id="TIGR00229">
    <property type="entry name" value="sensory_box"/>
    <property type="match status" value="1"/>
</dbReference>
<evidence type="ECO:0000256" key="1">
    <source>
        <dbReference type="ARBA" id="ARBA00004141"/>
    </source>
</evidence>
<feature type="transmembrane region" description="Helical" evidence="17">
    <location>
        <begin position="372"/>
        <end position="401"/>
    </location>
</feature>
<organism evidence="20 21">
    <name type="scientific">Myripristis murdjan</name>
    <name type="common">pinecone soldierfish</name>
    <dbReference type="NCBI Taxonomy" id="586833"/>
    <lineage>
        <taxon>Eukaryota</taxon>
        <taxon>Metazoa</taxon>
        <taxon>Chordata</taxon>
        <taxon>Craniata</taxon>
        <taxon>Vertebrata</taxon>
        <taxon>Euteleostomi</taxon>
        <taxon>Actinopterygii</taxon>
        <taxon>Neopterygii</taxon>
        <taxon>Teleostei</taxon>
        <taxon>Neoteleostei</taxon>
        <taxon>Acanthomorphata</taxon>
        <taxon>Holocentriformes</taxon>
        <taxon>Holocentridae</taxon>
        <taxon>Myripristis</taxon>
    </lineage>
</organism>
<name>A0A668AY32_9TELE</name>
<dbReference type="Pfam" id="PF00027">
    <property type="entry name" value="cNMP_binding"/>
    <property type="match status" value="1"/>
</dbReference>
<evidence type="ECO:0000256" key="2">
    <source>
        <dbReference type="ARBA" id="ARBA00022448"/>
    </source>
</evidence>
<keyword evidence="4" id="KW-0597">Phosphoprotein</keyword>
<evidence type="ECO:0000256" key="15">
    <source>
        <dbReference type="ARBA" id="ARBA00034430"/>
    </source>
</evidence>
<feature type="compositionally biased region" description="Polar residues" evidence="16">
    <location>
        <begin position="806"/>
        <end position="823"/>
    </location>
</feature>
<dbReference type="Pfam" id="PF00520">
    <property type="entry name" value="Ion_trans"/>
    <property type="match status" value="1"/>
</dbReference>
<dbReference type="GO" id="GO:0008076">
    <property type="term" value="C:voltage-gated potassium channel complex"/>
    <property type="evidence" value="ECO:0007669"/>
    <property type="project" value="TreeGrafter"/>
</dbReference>
<keyword evidence="7" id="KW-0112">Calmodulin-binding</keyword>
<keyword evidence="12 17" id="KW-0472">Membrane</keyword>
<dbReference type="InterPro" id="IPR050818">
    <property type="entry name" value="KCNH_animal-type"/>
</dbReference>
<dbReference type="InParanoid" id="A0A668AY32"/>
<dbReference type="PROSITE" id="PS50042">
    <property type="entry name" value="CNMP_BINDING_3"/>
    <property type="match status" value="1"/>
</dbReference>
<dbReference type="InterPro" id="IPR001610">
    <property type="entry name" value="PAC"/>
</dbReference>
<evidence type="ECO:0000256" key="11">
    <source>
        <dbReference type="ARBA" id="ARBA00023065"/>
    </source>
</evidence>
<feature type="region of interest" description="Disordered" evidence="16">
    <location>
        <begin position="780"/>
        <end position="837"/>
    </location>
</feature>
<dbReference type="PANTHER" id="PTHR10217">
    <property type="entry name" value="VOLTAGE AND LIGAND GATED POTASSIUM CHANNEL"/>
    <property type="match status" value="1"/>
</dbReference>
<feature type="transmembrane region" description="Helical" evidence="17">
    <location>
        <begin position="450"/>
        <end position="470"/>
    </location>
</feature>
<dbReference type="InterPro" id="IPR003949">
    <property type="entry name" value="K_chnl_volt-dep_EAG"/>
</dbReference>
<dbReference type="PROSITE" id="PS50113">
    <property type="entry name" value="PAC"/>
    <property type="match status" value="1"/>
</dbReference>
<evidence type="ECO:0000256" key="16">
    <source>
        <dbReference type="SAM" id="MobiDB-lite"/>
    </source>
</evidence>
<comment type="subcellular location">
    <subcellularLocation>
        <location evidence="1">Membrane</location>
        <topology evidence="1">Multi-pass membrane protein</topology>
    </subcellularLocation>
</comment>
<dbReference type="Proteomes" id="UP000472263">
    <property type="component" value="Chromosome 24"/>
</dbReference>
<feature type="region of interest" description="Disordered" evidence="16">
    <location>
        <begin position="877"/>
        <end position="992"/>
    </location>
</feature>
<keyword evidence="14" id="KW-0407">Ion channel</keyword>
<dbReference type="GO" id="GO:0005249">
    <property type="term" value="F:voltage-gated potassium channel activity"/>
    <property type="evidence" value="ECO:0007669"/>
    <property type="project" value="InterPro"/>
</dbReference>
<evidence type="ECO:0000256" key="6">
    <source>
        <dbReference type="ARBA" id="ARBA00022826"/>
    </source>
</evidence>
<feature type="domain" description="PAC" evidence="19">
    <location>
        <begin position="91"/>
        <end position="143"/>
    </location>
</feature>
<feature type="compositionally biased region" description="Basic and acidic residues" evidence="16">
    <location>
        <begin position="952"/>
        <end position="981"/>
    </location>
</feature>
<feature type="region of interest" description="Disordered" evidence="16">
    <location>
        <begin position="1050"/>
        <end position="1082"/>
    </location>
</feature>
<dbReference type="SMART" id="SM00086">
    <property type="entry name" value="PAC"/>
    <property type="match status" value="1"/>
</dbReference>
<keyword evidence="8" id="KW-0851">Voltage-gated channel</keyword>
<dbReference type="Pfam" id="PF13426">
    <property type="entry name" value="PAS_9"/>
    <property type="match status" value="1"/>
</dbReference>
<evidence type="ECO:0000313" key="20">
    <source>
        <dbReference type="Ensembl" id="ENSMMDP00005052596.1"/>
    </source>
</evidence>
<dbReference type="FunFam" id="3.30.450.20:FF:000009">
    <property type="entry name" value="Potassium voltage-gated channel subfamily H member 1"/>
    <property type="match status" value="1"/>
</dbReference>
<reference evidence="20" key="2">
    <citation type="submission" date="2025-08" db="UniProtKB">
        <authorList>
            <consortium name="Ensembl"/>
        </authorList>
    </citation>
    <scope>IDENTIFICATION</scope>
</reference>
<dbReference type="PRINTS" id="PR01464">
    <property type="entry name" value="EAGCHANNEL"/>
</dbReference>
<dbReference type="Gene3D" id="3.30.450.20">
    <property type="entry name" value="PAS domain"/>
    <property type="match status" value="1"/>
</dbReference>
<dbReference type="InterPro" id="IPR003938">
    <property type="entry name" value="K_chnl_volt-dep_EAG/ELK/ERG"/>
</dbReference>
<dbReference type="InterPro" id="IPR000700">
    <property type="entry name" value="PAS-assoc_C"/>
</dbReference>
<evidence type="ECO:0000313" key="21">
    <source>
        <dbReference type="Proteomes" id="UP000472263"/>
    </source>
</evidence>
<evidence type="ECO:0000256" key="7">
    <source>
        <dbReference type="ARBA" id="ARBA00022860"/>
    </source>
</evidence>
<feature type="transmembrane region" description="Helical" evidence="17">
    <location>
        <begin position="482"/>
        <end position="503"/>
    </location>
</feature>
<dbReference type="Gene3D" id="1.10.287.70">
    <property type="match status" value="1"/>
</dbReference>
<dbReference type="InterPro" id="IPR000014">
    <property type="entry name" value="PAS"/>
</dbReference>
<dbReference type="Gene3D" id="2.60.120.10">
    <property type="entry name" value="Jelly Rolls"/>
    <property type="match status" value="1"/>
</dbReference>
<dbReference type="FunFam" id="1.10.1200.260:FF:000003">
    <property type="entry name" value="Potassium voltage-gated channel subfamily H member 1"/>
    <property type="match status" value="1"/>
</dbReference>
<dbReference type="Gene3D" id="1.10.1200.260">
    <property type="match status" value="1"/>
</dbReference>
<dbReference type="InterPro" id="IPR018490">
    <property type="entry name" value="cNMP-bd_dom_sf"/>
</dbReference>
<proteinExistence type="predicted"/>
<evidence type="ECO:0000256" key="14">
    <source>
        <dbReference type="ARBA" id="ARBA00023303"/>
    </source>
</evidence>
<keyword evidence="9" id="KW-0630">Potassium</keyword>
<dbReference type="Ensembl" id="ENSMMDT00005053622.1">
    <property type="protein sequence ID" value="ENSMMDP00005052596.1"/>
    <property type="gene ID" value="ENSMMDG00005023702.1"/>
</dbReference>
<dbReference type="AlphaFoldDB" id="A0A668AY32"/>
<keyword evidence="11" id="KW-0406">Ion transport</keyword>
<keyword evidence="6" id="KW-0631">Potassium channel</keyword>
<sequence>MHGGKRGLVAPQNTFLENIVRRSSETSFLLGNAQIVEWPVVYSNDGFCKLSGYHRAEVMHKSSTCMFMYGDLTDKKTIDKIRQTFDNYESNFFEVLLYTKNRTPIWLYMQVAPIRNENDKVVLFLCTFRDITLFKQPIEDESSRGWTKFARLTRALTNNRNLVQQLAPLSKTEVSHKPSRLAEVLQLGSDILPQYKQEAPKTPPHIILHYCAFKTTWDWVILILTFYTAIMVPYNVSFKTKQNNLAWLVLDSVVDVIFLIDIVLNFHTTFVGPAGEVISDAKLIRMNYLKTWFVIDLLSCLPYDIINAFENVDEDAITAASPANHLRESSNLHRNTTRTEDSVLPGLSSLFSSLKVIRLLRLGRVARKLDHYLEYGAAVLVLLVCVFGLVAHWLACIWYSIGDYEVIDETTNTIKTDSWLYQLALSIGTPYRYNASGTGQWEGGPNKDTLYISSLYFTMTSLTTIGFGNIAPTTDGEKIFSVAMMMVGSLLYATIFGNVTTIFQQMYTNTNRYHEMLNNVRDFLKLYQVPKGLSERVMDFIVSTWAMSKGIDTDKVLSICPKDMRADICVHLNRQVFNDHPAFRLASDGCLRSLAVEFQTTHCAPGDLIFHIGESVDTLCFVVSGSLEVIQDDEVIAILGKGDVFGDVFWKESTLARACANVRALTYCDLHVIRRDALMRVLEFYTAFANSFSRNLILTCNLRKRIIFRKIADVKREQERQKNEVTLSIPEDHPVRKLFQRFKQQRDSNMLGDTQTYQEQNCLQVEPQHSCHTDPNLCTQSQPNSSQQYKNTPCTGSVPGVAAPPQGSQTFLNTEISDQSRTQEAAEARPRPCAVDQAHKGVNSPIQRMGAAGQGAVGGFGSSGRGWAKFRNTISVAPAPPAVEQEKQTQKEENWAQGSQSSEQLSTDSKTLDSEEAQEMGSAGGGSSTGEGNEEKSALHKTDSCDSGITKSDLRIDRAGDPRSPVERSPLEKSPMERSPFEHSPGVENEGSIKHSFVQPGAENTLLQTTLCEAKLELKGDIQILSGRLSVLESQVGEILRLLSVRRRLSLPQTSTPKPKVKSQDFFTSQKPVSPETDDGPF</sequence>
<dbReference type="PRINTS" id="PR01463">
    <property type="entry name" value="EAGCHANLFMLY"/>
</dbReference>
<evidence type="ECO:0000256" key="12">
    <source>
        <dbReference type="ARBA" id="ARBA00023136"/>
    </source>
</evidence>
<feature type="compositionally biased region" description="Polar residues" evidence="16">
    <location>
        <begin position="780"/>
        <end position="795"/>
    </location>
</feature>